<dbReference type="Pfam" id="PF19032">
    <property type="entry name" value="Intu_longin_2"/>
    <property type="match status" value="1"/>
</dbReference>
<evidence type="ECO:0008006" key="7">
    <source>
        <dbReference type="Google" id="ProtNLM"/>
    </source>
</evidence>
<dbReference type="Pfam" id="PF19033">
    <property type="entry name" value="Intu_longin_3"/>
    <property type="match status" value="1"/>
</dbReference>
<dbReference type="Pfam" id="PF19031">
    <property type="entry name" value="Intu_longin_1"/>
    <property type="match status" value="1"/>
</dbReference>
<dbReference type="PANTHER" id="PTHR13056">
    <property type="entry name" value="VACUOLAR FUSION PROTEIN CCZ1 HOMOLOG-RELATED"/>
    <property type="match status" value="1"/>
</dbReference>
<protein>
    <recommendedName>
        <fullName evidence="7">Vacuolar fusion protein CCZ1 homolog</fullName>
    </recommendedName>
</protein>
<evidence type="ECO:0000313" key="5">
    <source>
        <dbReference type="EMBL" id="CAH0715498.1"/>
    </source>
</evidence>
<keyword evidence="6" id="KW-1185">Reference proteome</keyword>
<sequence length="450" mass="51736">MIDVKNKIISFFIFNSNYGPKEEEELKRILFFHPSHISSDARKMQVGLCEAVVKFMTTFSSEPCEALQTQSKRYIFYQPEKNFWMVLVIRIPYATKNVVAGGEKNEYIEPSVMYDLLVSAYKMFRMFVGQFKDISPEEIYNKCEQFFTPYIMSRNISNDMSSIIQGISYLPLEKNSFFKVICFIDLLEISYPDFKCVSFIYNDQLIWNGLVTSDMLTLYQYLVQSLLPKQVEKEIQGGAITAAQRHGRFISPPEGIRSVEDLQKLHKVYIMHEDDSETKQYYLVIYRTLSATVCFTVDVTTTLNIDTFRALDAFIGPHLSTIASSISEQCTIHALQNAQLANSDHKFLYFNRLNLAHKTSTPATTLIPSTAVKPEVLSIIAGIHGDRKSLGNYGEIIIKTPDEYWIAGKSSNDREFYAIIQDKNANLKDIADEVRRMCEEQMKGVFFYPM</sequence>
<proteinExistence type="inferred from homology"/>
<comment type="similarity">
    <text evidence="1">Belongs to the CCZ1 family.</text>
</comment>
<dbReference type="InterPro" id="IPR043989">
    <property type="entry name" value="CCZ1/INTU/HSP4_longin_3"/>
</dbReference>
<organism evidence="5 6">
    <name type="scientific">Brenthis ino</name>
    <name type="common">lesser marbled fritillary</name>
    <dbReference type="NCBI Taxonomy" id="405034"/>
    <lineage>
        <taxon>Eukaryota</taxon>
        <taxon>Metazoa</taxon>
        <taxon>Ecdysozoa</taxon>
        <taxon>Arthropoda</taxon>
        <taxon>Hexapoda</taxon>
        <taxon>Insecta</taxon>
        <taxon>Pterygota</taxon>
        <taxon>Neoptera</taxon>
        <taxon>Endopterygota</taxon>
        <taxon>Lepidoptera</taxon>
        <taxon>Glossata</taxon>
        <taxon>Ditrysia</taxon>
        <taxon>Papilionoidea</taxon>
        <taxon>Nymphalidae</taxon>
        <taxon>Heliconiinae</taxon>
        <taxon>Argynnini</taxon>
        <taxon>Brenthis</taxon>
    </lineage>
</organism>
<dbReference type="GO" id="GO:0016192">
    <property type="term" value="P:vesicle-mediated transport"/>
    <property type="evidence" value="ECO:0007669"/>
    <property type="project" value="InterPro"/>
</dbReference>
<dbReference type="GO" id="GO:0035658">
    <property type="term" value="C:Mon1-Ccz1 complex"/>
    <property type="evidence" value="ECO:0007669"/>
    <property type="project" value="InterPro"/>
</dbReference>
<dbReference type="InterPro" id="IPR013176">
    <property type="entry name" value="Ccz1"/>
</dbReference>
<dbReference type="AlphaFoldDB" id="A0A8J9V3Z3"/>
<name>A0A8J9V3Z3_9NEOP</name>
<feature type="domain" description="CCZ1/INTU second Longin" evidence="3">
    <location>
        <begin position="198"/>
        <end position="312"/>
    </location>
</feature>
<accession>A0A8J9V3Z3</accession>
<gene>
    <name evidence="5" type="ORF">BINO364_LOCUS2416</name>
</gene>
<evidence type="ECO:0000259" key="4">
    <source>
        <dbReference type="Pfam" id="PF19033"/>
    </source>
</evidence>
<dbReference type="Proteomes" id="UP000838878">
    <property type="component" value="Chromosome 10"/>
</dbReference>
<dbReference type="InterPro" id="IPR043987">
    <property type="entry name" value="CCZ1/INTU/HSP4_longin_1"/>
</dbReference>
<reference evidence="5" key="1">
    <citation type="submission" date="2021-12" db="EMBL/GenBank/DDBJ databases">
        <authorList>
            <person name="Martin H S."/>
        </authorList>
    </citation>
    <scope>NUCLEOTIDE SEQUENCE</scope>
</reference>
<dbReference type="PANTHER" id="PTHR13056:SF0">
    <property type="entry name" value="VACUOLAR FUSION PROTEIN CCZ1 HOMOLOG-RELATED"/>
    <property type="match status" value="1"/>
</dbReference>
<dbReference type="EMBL" id="OV170230">
    <property type="protein sequence ID" value="CAH0715498.1"/>
    <property type="molecule type" value="Genomic_DNA"/>
</dbReference>
<dbReference type="InterPro" id="IPR043988">
    <property type="entry name" value="CCZ1/INTU_longin_2"/>
</dbReference>
<feature type="non-terminal residue" evidence="5">
    <location>
        <position position="450"/>
    </location>
</feature>
<feature type="domain" description="CCZ1/INTU/HPS4 third Longin" evidence="4">
    <location>
        <begin position="342"/>
        <end position="436"/>
    </location>
</feature>
<evidence type="ECO:0000313" key="6">
    <source>
        <dbReference type="Proteomes" id="UP000838878"/>
    </source>
</evidence>
<evidence type="ECO:0000256" key="1">
    <source>
        <dbReference type="ARBA" id="ARBA00005352"/>
    </source>
</evidence>
<dbReference type="OrthoDB" id="240546at2759"/>
<evidence type="ECO:0000259" key="2">
    <source>
        <dbReference type="Pfam" id="PF19031"/>
    </source>
</evidence>
<feature type="domain" description="CCZ1/INTU/HSP4 first Longin" evidence="2">
    <location>
        <begin position="10"/>
        <end position="129"/>
    </location>
</feature>
<evidence type="ECO:0000259" key="3">
    <source>
        <dbReference type="Pfam" id="PF19032"/>
    </source>
</evidence>